<feature type="domain" description="Peptidase M48" evidence="7">
    <location>
        <begin position="106"/>
        <end position="136"/>
    </location>
</feature>
<evidence type="ECO:0000256" key="6">
    <source>
        <dbReference type="RuleBase" id="RU003983"/>
    </source>
</evidence>
<keyword evidence="1 6" id="KW-0645">Protease</keyword>
<sequence>MNQSTETPLQRSLPTFNYHKKIRDYFKSRSKTWQWFKDEKVKSHQIDALKSSLLKNTYRLDRDSHFDLYKVSDQVCENLNLTAQVTFYQEQNSIQDNCAISIIEDEAHIVFSGNLLELLDERQLTALIAHELGHFLFFKIENGEFEITQRIILALANDSQSDPVFVETARKFQLFLELLCDACSFQVCREHYSVIQCLVKVSTGLKRVNAQSYLDQAKEILQGEENSSLNTTHPETYIRTYALDQLSRSAHNLEEVIKPLIIGKIDVNNLDLFQQKELSSFTYQFLEFILLPEWMRTSRNMTHASSFFSKFYVSNEKQEVNSIKKFINDAAIGTHNYLCYVLLDFSKLDADLELLPLAHTLEIANLLGIKEEYERIVRKEYQLTIREFKSLKDEAMKDLNKLSQEQRSIYDHE</sequence>
<name>A0A090Q1V1_9FLAO</name>
<dbReference type="Pfam" id="PF01435">
    <property type="entry name" value="Peptidase_M48"/>
    <property type="match status" value="1"/>
</dbReference>
<evidence type="ECO:0000256" key="3">
    <source>
        <dbReference type="ARBA" id="ARBA00022801"/>
    </source>
</evidence>
<evidence type="ECO:0000256" key="2">
    <source>
        <dbReference type="ARBA" id="ARBA00022723"/>
    </source>
</evidence>
<keyword evidence="3 6" id="KW-0378">Hydrolase</keyword>
<evidence type="ECO:0000313" key="9">
    <source>
        <dbReference type="Proteomes" id="UP000029221"/>
    </source>
</evidence>
<proteinExistence type="inferred from homology"/>
<keyword evidence="9" id="KW-1185">Reference proteome</keyword>
<keyword evidence="5 6" id="KW-0482">Metalloprotease</keyword>
<dbReference type="Proteomes" id="UP000029221">
    <property type="component" value="Unassembled WGS sequence"/>
</dbReference>
<protein>
    <recommendedName>
        <fullName evidence="7">Peptidase M48 domain-containing protein</fullName>
    </recommendedName>
</protein>
<comment type="cofactor">
    <cofactor evidence="6">
        <name>Zn(2+)</name>
        <dbReference type="ChEBI" id="CHEBI:29105"/>
    </cofactor>
    <text evidence="6">Binds 1 zinc ion per subunit.</text>
</comment>
<dbReference type="GO" id="GO:0046872">
    <property type="term" value="F:metal ion binding"/>
    <property type="evidence" value="ECO:0007669"/>
    <property type="project" value="UniProtKB-KW"/>
</dbReference>
<evidence type="ECO:0000313" key="8">
    <source>
        <dbReference type="EMBL" id="GAK96177.1"/>
    </source>
</evidence>
<dbReference type="RefSeq" id="WP_042277192.1">
    <property type="nucleotide sequence ID" value="NZ_BBML01000001.1"/>
</dbReference>
<dbReference type="STRING" id="319236.BST91_10100"/>
<evidence type="ECO:0000256" key="1">
    <source>
        <dbReference type="ARBA" id="ARBA00022670"/>
    </source>
</evidence>
<evidence type="ECO:0000256" key="5">
    <source>
        <dbReference type="ARBA" id="ARBA00023049"/>
    </source>
</evidence>
<dbReference type="GO" id="GO:0006508">
    <property type="term" value="P:proteolysis"/>
    <property type="evidence" value="ECO:0007669"/>
    <property type="project" value="UniProtKB-KW"/>
</dbReference>
<dbReference type="EMBL" id="BBML01000001">
    <property type="protein sequence ID" value="GAK96177.1"/>
    <property type="molecule type" value="Genomic_DNA"/>
</dbReference>
<dbReference type="AlphaFoldDB" id="A0A090Q1V1"/>
<organism evidence="8 9">
    <name type="scientific">Nonlabens tegetincola</name>
    <dbReference type="NCBI Taxonomy" id="323273"/>
    <lineage>
        <taxon>Bacteria</taxon>
        <taxon>Pseudomonadati</taxon>
        <taxon>Bacteroidota</taxon>
        <taxon>Flavobacteriia</taxon>
        <taxon>Flavobacteriales</taxon>
        <taxon>Flavobacteriaceae</taxon>
        <taxon>Nonlabens</taxon>
    </lineage>
</organism>
<keyword evidence="2" id="KW-0479">Metal-binding</keyword>
<reference evidence="8" key="1">
    <citation type="journal article" date="2014" name="Genome Announc.">
        <title>Draft Genome Sequences of Marine Flavobacterium Nonlabens Strains NR17, NR24, NR27, NR32, NR33, and Ara13.</title>
        <authorList>
            <person name="Nakanishi M."/>
            <person name="Meirelles P."/>
            <person name="Suzuki R."/>
            <person name="Takatani N."/>
            <person name="Mino S."/>
            <person name="Suda W."/>
            <person name="Oshima K."/>
            <person name="Hattori M."/>
            <person name="Ohkuma M."/>
            <person name="Hosokawa M."/>
            <person name="Miyashita K."/>
            <person name="Thompson F.L."/>
            <person name="Niwa A."/>
            <person name="Sawabe T."/>
            <person name="Sawabe T."/>
        </authorList>
    </citation>
    <scope>NUCLEOTIDE SEQUENCE [LARGE SCALE GENOMIC DNA]</scope>
    <source>
        <strain evidence="8">JCM 19294</strain>
    </source>
</reference>
<accession>A0A090Q1V1</accession>
<evidence type="ECO:0000256" key="4">
    <source>
        <dbReference type="ARBA" id="ARBA00022833"/>
    </source>
</evidence>
<evidence type="ECO:0000259" key="7">
    <source>
        <dbReference type="Pfam" id="PF01435"/>
    </source>
</evidence>
<keyword evidence="4 6" id="KW-0862">Zinc</keyword>
<comment type="caution">
    <text evidence="8">The sequence shown here is derived from an EMBL/GenBank/DDBJ whole genome shotgun (WGS) entry which is preliminary data.</text>
</comment>
<dbReference type="InterPro" id="IPR001915">
    <property type="entry name" value="Peptidase_M48"/>
</dbReference>
<dbReference type="GO" id="GO:0004222">
    <property type="term" value="F:metalloendopeptidase activity"/>
    <property type="evidence" value="ECO:0007669"/>
    <property type="project" value="InterPro"/>
</dbReference>
<gene>
    <name evidence="8" type="ORF">JCM19294_2959</name>
</gene>
<dbReference type="eggNOG" id="COG0501">
    <property type="taxonomic scope" value="Bacteria"/>
</dbReference>
<comment type="similarity">
    <text evidence="6">Belongs to the peptidase M48 family.</text>
</comment>
<dbReference type="Gene3D" id="3.30.2010.10">
    <property type="entry name" value="Metalloproteases ('zincins'), catalytic domain"/>
    <property type="match status" value="1"/>
</dbReference>